<dbReference type="EMBL" id="UZAH01041757">
    <property type="protein sequence ID" value="VDP60643.1"/>
    <property type="molecule type" value="Genomic_DNA"/>
</dbReference>
<dbReference type="Proteomes" id="UP000050761">
    <property type="component" value="Unassembled WGS sequence"/>
</dbReference>
<keyword evidence="2" id="KW-1185">Reference proteome</keyword>
<evidence type="ECO:0000313" key="2">
    <source>
        <dbReference type="Proteomes" id="UP000050761"/>
    </source>
</evidence>
<organism evidence="2 3">
    <name type="scientific">Heligmosomoides polygyrus</name>
    <name type="common">Parasitic roundworm</name>
    <dbReference type="NCBI Taxonomy" id="6339"/>
    <lineage>
        <taxon>Eukaryota</taxon>
        <taxon>Metazoa</taxon>
        <taxon>Ecdysozoa</taxon>
        <taxon>Nematoda</taxon>
        <taxon>Chromadorea</taxon>
        <taxon>Rhabditida</taxon>
        <taxon>Rhabditina</taxon>
        <taxon>Rhabditomorpha</taxon>
        <taxon>Strongyloidea</taxon>
        <taxon>Heligmosomidae</taxon>
        <taxon>Heligmosomoides</taxon>
    </lineage>
</organism>
<protein>
    <submittedName>
        <fullName evidence="3">Pecanex-like protein</fullName>
    </submittedName>
</protein>
<evidence type="ECO:0000313" key="3">
    <source>
        <dbReference type="WBParaSite" id="HPBE_0002704901-mRNA-1"/>
    </source>
</evidence>
<dbReference type="AlphaFoldDB" id="A0A183GWH9"/>
<dbReference type="OrthoDB" id="5834495at2759"/>
<name>A0A183GWH9_HELPZ</name>
<proteinExistence type="predicted"/>
<gene>
    <name evidence="1" type="ORF">HPBE_LOCUS27049</name>
</gene>
<dbReference type="WBParaSite" id="HPBE_0002704901-mRNA-1">
    <property type="protein sequence ID" value="HPBE_0002704901-mRNA-1"/>
    <property type="gene ID" value="HPBE_0002704901"/>
</dbReference>
<sequence length="240" mass="27130">MLCKGDIVQPAFLQQHCYDNSALNDAVSRRSLMSETLRTLNASVRTSTSESQGNYSVNYTIEESLNEASVRGRDISIMRIGGRFRSSTSTHDDSVLSLRSLRDETICLPQRMMFDSHSLQVIYVNPVEDQPEGNLIRKEIKDELMDKLHEMKETSTSEMNAVWPELLARFPERAIAAKSMDARALSLDDADLLVSGRLRAEIEWAQIRAKVADEARLRIEVQAEFDASSNSQIHHACCRH</sequence>
<reference evidence="1 2" key="1">
    <citation type="submission" date="2018-11" db="EMBL/GenBank/DDBJ databases">
        <authorList>
            <consortium name="Pathogen Informatics"/>
        </authorList>
    </citation>
    <scope>NUCLEOTIDE SEQUENCE [LARGE SCALE GENOMIC DNA]</scope>
</reference>
<accession>A0A183GWH9</accession>
<accession>A0A3P8ISM1</accession>
<evidence type="ECO:0000313" key="1">
    <source>
        <dbReference type="EMBL" id="VDP60643.1"/>
    </source>
</evidence>
<reference evidence="3" key="2">
    <citation type="submission" date="2019-09" db="UniProtKB">
        <authorList>
            <consortium name="WormBaseParasite"/>
        </authorList>
    </citation>
    <scope>IDENTIFICATION</scope>
</reference>